<proteinExistence type="predicted"/>
<dbReference type="Proteomes" id="UP001519460">
    <property type="component" value="Unassembled WGS sequence"/>
</dbReference>
<comment type="caution">
    <text evidence="1">The sequence shown here is derived from an EMBL/GenBank/DDBJ whole genome shotgun (WGS) entry which is preliminary data.</text>
</comment>
<protein>
    <submittedName>
        <fullName evidence="1">Uncharacterized protein</fullName>
    </submittedName>
</protein>
<name>A0ABD0K9I4_9CAEN</name>
<accession>A0ABD0K9I4</accession>
<dbReference type="AlphaFoldDB" id="A0ABD0K9I4"/>
<dbReference type="EMBL" id="JACVVK020000222">
    <property type="protein sequence ID" value="KAK7483707.1"/>
    <property type="molecule type" value="Genomic_DNA"/>
</dbReference>
<reference evidence="1 2" key="1">
    <citation type="journal article" date="2023" name="Sci. Data">
        <title>Genome assembly of the Korean intertidal mud-creeper Batillaria attramentaria.</title>
        <authorList>
            <person name="Patra A.K."/>
            <person name="Ho P.T."/>
            <person name="Jun S."/>
            <person name="Lee S.J."/>
            <person name="Kim Y."/>
            <person name="Won Y.J."/>
        </authorList>
    </citation>
    <scope>NUCLEOTIDE SEQUENCE [LARGE SCALE GENOMIC DNA]</scope>
    <source>
        <strain evidence="1">Wonlab-2016</strain>
    </source>
</reference>
<keyword evidence="2" id="KW-1185">Reference proteome</keyword>
<gene>
    <name evidence="1" type="ORF">BaRGS_00025028</name>
</gene>
<sequence length="54" mass="6077">MQCRCTNCHTDWCQWKVPEPIRPQNLSICPLPEFPPGGGVVLGKSDYMTVSDQI</sequence>
<organism evidence="1 2">
    <name type="scientific">Batillaria attramentaria</name>
    <dbReference type="NCBI Taxonomy" id="370345"/>
    <lineage>
        <taxon>Eukaryota</taxon>
        <taxon>Metazoa</taxon>
        <taxon>Spiralia</taxon>
        <taxon>Lophotrochozoa</taxon>
        <taxon>Mollusca</taxon>
        <taxon>Gastropoda</taxon>
        <taxon>Caenogastropoda</taxon>
        <taxon>Sorbeoconcha</taxon>
        <taxon>Cerithioidea</taxon>
        <taxon>Batillariidae</taxon>
        <taxon>Batillaria</taxon>
    </lineage>
</organism>
<feature type="non-terminal residue" evidence="1">
    <location>
        <position position="54"/>
    </location>
</feature>
<evidence type="ECO:0000313" key="1">
    <source>
        <dbReference type="EMBL" id="KAK7483707.1"/>
    </source>
</evidence>
<evidence type="ECO:0000313" key="2">
    <source>
        <dbReference type="Proteomes" id="UP001519460"/>
    </source>
</evidence>